<evidence type="ECO:0000259" key="1">
    <source>
        <dbReference type="SMART" id="SM00849"/>
    </source>
</evidence>
<sequence length="280" mass="31058">MRVTVTILVENTTPDSRLVGEYGFAAMVQVEDYRFLFDTGSKDALFVNAKRMGVDLDFLDDIVISHGHFDHTGGLEALLKMRGGRRVIIHPDAWLPKFVAGLPGFDEPRFIGMRVTREEVARLGSTIVENSSAYELRPGVLVSGAIPRTNSYEDTGGQFLRRRNEADDYETDLLVDDQAVIIDHPEGLVVVSGCAHSGLINTLEYAQKLTGCSRIQAFIGGTHLMSAGEERLEKTFRALESYDIQRLVVAHCTGFYAAARLYGHFGNKVKKGETGFHFKI</sequence>
<dbReference type="EMBL" id="CP002048">
    <property type="protein sequence ID" value="ADI02134.1"/>
    <property type="molecule type" value="Genomic_DNA"/>
</dbReference>
<dbReference type="SMART" id="SM00849">
    <property type="entry name" value="Lactamase_B"/>
    <property type="match status" value="1"/>
</dbReference>
<evidence type="ECO:0000313" key="2">
    <source>
        <dbReference type="EMBL" id="ADI02134.1"/>
    </source>
</evidence>
<dbReference type="KEGG" id="slp:Slip_1371"/>
<dbReference type="PANTHER" id="PTHR13754:SF18">
    <property type="entry name" value="7,8-DIHYDROPTERIN-6-METHYL-4-(BETA-D-RIBOFURANOSYL)-AMINOBENZENE-5'-PHOSPHATE SYNTHASE"/>
    <property type="match status" value="1"/>
</dbReference>
<dbReference type="HOGENOM" id="CLU_036012_0_0_9"/>
<dbReference type="InterPro" id="IPR036866">
    <property type="entry name" value="RibonucZ/Hydroxyglut_hydro"/>
</dbReference>
<dbReference type="OrthoDB" id="9803916at2"/>
<dbReference type="eggNOG" id="COG1237">
    <property type="taxonomic scope" value="Bacteria"/>
</dbReference>
<dbReference type="SUPFAM" id="SSF56281">
    <property type="entry name" value="Metallo-hydrolase/oxidoreductase"/>
    <property type="match status" value="1"/>
</dbReference>
<reference evidence="2 3" key="2">
    <citation type="journal article" date="2010" name="Stand. Genomic Sci.">
        <title>Complete genome sequence of Syntrophothermus lipocalidus type strain (TGB-C1).</title>
        <authorList>
            <person name="Djao O.D."/>
            <person name="Zhang X."/>
            <person name="Lucas S."/>
            <person name="Lapidus A."/>
            <person name="Del Rio T.G."/>
            <person name="Nolan M."/>
            <person name="Tice H."/>
            <person name="Cheng J.F."/>
            <person name="Han C."/>
            <person name="Tapia R."/>
            <person name="Goodwin L."/>
            <person name="Pitluck S."/>
            <person name="Liolios K."/>
            <person name="Ivanova N."/>
            <person name="Mavromatis K."/>
            <person name="Mikhailova N."/>
            <person name="Ovchinnikova G."/>
            <person name="Pati A."/>
            <person name="Brambilla E."/>
            <person name="Chen A."/>
            <person name="Palaniappan K."/>
            <person name="Land M."/>
            <person name="Hauser L."/>
            <person name="Chang Y.J."/>
            <person name="Jeffries C.D."/>
            <person name="Rohde M."/>
            <person name="Sikorski J."/>
            <person name="Spring S."/>
            <person name="Goker M."/>
            <person name="Detter J.C."/>
            <person name="Woyke T."/>
            <person name="Bristow J."/>
            <person name="Eisen J.A."/>
            <person name="Markowitz V."/>
            <person name="Hugenholtz P."/>
            <person name="Kyrpides N.C."/>
            <person name="Klenk H.P."/>
        </authorList>
    </citation>
    <scope>NUCLEOTIDE SEQUENCE [LARGE SCALE GENOMIC DNA]</scope>
    <source>
        <strain evidence="3">DSM 12680 / TGB-C1</strain>
    </source>
</reference>
<evidence type="ECO:0000313" key="3">
    <source>
        <dbReference type="Proteomes" id="UP000000378"/>
    </source>
</evidence>
<feature type="domain" description="Metallo-beta-lactamase" evidence="1">
    <location>
        <begin position="22"/>
        <end position="184"/>
    </location>
</feature>
<dbReference type="InterPro" id="IPR052926">
    <property type="entry name" value="Metallo-beta-lactamase_dom"/>
</dbReference>
<accession>D7CN49</accession>
<dbReference type="GO" id="GO:0016740">
    <property type="term" value="F:transferase activity"/>
    <property type="evidence" value="ECO:0007669"/>
    <property type="project" value="TreeGrafter"/>
</dbReference>
<proteinExistence type="predicted"/>
<dbReference type="AlphaFoldDB" id="D7CN49"/>
<dbReference type="Proteomes" id="UP000000378">
    <property type="component" value="Chromosome"/>
</dbReference>
<protein>
    <submittedName>
        <fullName evidence="2">Beta-lactamase-like protein</fullName>
    </submittedName>
</protein>
<dbReference type="Pfam" id="PF00753">
    <property type="entry name" value="Lactamase_B"/>
    <property type="match status" value="1"/>
</dbReference>
<dbReference type="STRING" id="643648.Slip_1371"/>
<dbReference type="InterPro" id="IPR041712">
    <property type="entry name" value="DHPS-like_MBL-fold"/>
</dbReference>
<reference evidence="3" key="1">
    <citation type="journal article" date="2010" name="Stand. Genomic Sci.">
        <title>Complete genome sequence of Syntrophothermus lipocalidus type strain (TGB-C1T).</title>
        <authorList>
            <consortium name="US DOE Joint Genome Institute (JGI-PGF)"/>
            <person name="Djao O."/>
            <person name="Zhang X."/>
            <person name="Lucas S."/>
            <person name="Lapidus A."/>
            <person name="Glavina Del Rio T."/>
            <person name="Nolan M."/>
            <person name="Tice H."/>
            <person name="Cheng J."/>
            <person name="Han C."/>
            <person name="Tapia R."/>
            <person name="Goodwin L."/>
            <person name="Pitluck S."/>
            <person name="Liolios K."/>
            <person name="Ivanova N."/>
            <person name="Mavromatis K."/>
            <person name="Mikhailova N."/>
            <person name="Ovchinnikova G."/>
            <person name="Pati A."/>
            <person name="Brambilla E."/>
            <person name="Chen A."/>
            <person name="Palaniappan K."/>
            <person name="Land M."/>
            <person name="Hauser L."/>
            <person name="Chang Y."/>
            <person name="Jeffries C."/>
            <person name="Rohde M."/>
            <person name="Sikorski J."/>
            <person name="Spring S."/>
            <person name="Goker M."/>
            <person name="Detter J."/>
            <person name="Woyke T."/>
            <person name="Bristow J."/>
            <person name="Eisen J."/>
            <person name="Markowitz V."/>
            <person name="Hugenholtz P."/>
            <person name="Kyrpides N."/>
            <person name="Klenk H."/>
        </authorList>
    </citation>
    <scope>NUCLEOTIDE SEQUENCE [LARGE SCALE GENOMIC DNA]</scope>
    <source>
        <strain evidence="3">DSM 12680 / TGB-C1</strain>
    </source>
</reference>
<dbReference type="CDD" id="cd07713">
    <property type="entry name" value="DHPS-like_MBL-fold"/>
    <property type="match status" value="1"/>
</dbReference>
<keyword evidence="3" id="KW-1185">Reference proteome</keyword>
<gene>
    <name evidence="2" type="ordered locus">Slip_1371</name>
</gene>
<name>D7CN49_SYNLT</name>
<dbReference type="Gene3D" id="3.60.15.10">
    <property type="entry name" value="Ribonuclease Z/Hydroxyacylglutathione hydrolase-like"/>
    <property type="match status" value="1"/>
</dbReference>
<dbReference type="PANTHER" id="PTHR13754">
    <property type="entry name" value="METALLO-BETA-LACTAMASE SUPERFAMILY PROTEIN"/>
    <property type="match status" value="1"/>
</dbReference>
<dbReference type="RefSeq" id="WP_013175536.1">
    <property type="nucleotide sequence ID" value="NC_014220.1"/>
</dbReference>
<dbReference type="InterPro" id="IPR001279">
    <property type="entry name" value="Metallo-B-lactamas"/>
</dbReference>
<organism evidence="2 3">
    <name type="scientific">Syntrophothermus lipocalidus (strain DSM 12680 / TGB-C1)</name>
    <dbReference type="NCBI Taxonomy" id="643648"/>
    <lineage>
        <taxon>Bacteria</taxon>
        <taxon>Bacillati</taxon>
        <taxon>Bacillota</taxon>
        <taxon>Clostridia</taxon>
        <taxon>Eubacteriales</taxon>
        <taxon>Syntrophomonadaceae</taxon>
        <taxon>Syntrophothermus</taxon>
    </lineage>
</organism>